<proteinExistence type="predicted"/>
<protein>
    <submittedName>
        <fullName evidence="1">Uncharacterized protein</fullName>
    </submittedName>
</protein>
<accession>A0A3B0X3T2</accession>
<reference evidence="1" key="1">
    <citation type="submission" date="2018-06" db="EMBL/GenBank/DDBJ databases">
        <authorList>
            <person name="Zhirakovskaya E."/>
        </authorList>
    </citation>
    <scope>NUCLEOTIDE SEQUENCE</scope>
</reference>
<evidence type="ECO:0000313" key="1">
    <source>
        <dbReference type="EMBL" id="VAW56209.1"/>
    </source>
</evidence>
<sequence length="38" mass="4529">MEYQPFYGNVHPMKNVDTILHARWILPITESDPLLHDH</sequence>
<dbReference type="EMBL" id="UOFF01000195">
    <property type="protein sequence ID" value="VAW56209.1"/>
    <property type="molecule type" value="Genomic_DNA"/>
</dbReference>
<gene>
    <name evidence="1" type="ORF">MNBD_GAMMA07-2449</name>
</gene>
<dbReference type="AlphaFoldDB" id="A0A3B0X3T2"/>
<feature type="non-terminal residue" evidence="1">
    <location>
        <position position="38"/>
    </location>
</feature>
<organism evidence="1">
    <name type="scientific">hydrothermal vent metagenome</name>
    <dbReference type="NCBI Taxonomy" id="652676"/>
    <lineage>
        <taxon>unclassified sequences</taxon>
        <taxon>metagenomes</taxon>
        <taxon>ecological metagenomes</taxon>
    </lineage>
</organism>
<name>A0A3B0X3T2_9ZZZZ</name>